<organism evidence="1 2">
    <name type="scientific">Martelella lutilitoris</name>
    <dbReference type="NCBI Taxonomy" id="2583532"/>
    <lineage>
        <taxon>Bacteria</taxon>
        <taxon>Pseudomonadati</taxon>
        <taxon>Pseudomonadota</taxon>
        <taxon>Alphaproteobacteria</taxon>
        <taxon>Hyphomicrobiales</taxon>
        <taxon>Aurantimonadaceae</taxon>
        <taxon>Martelella</taxon>
    </lineage>
</organism>
<evidence type="ECO:0000313" key="1">
    <source>
        <dbReference type="EMBL" id="TNB49579.1"/>
    </source>
</evidence>
<accession>A0A5C4JY87</accession>
<sequence>MALGFSLRHHIVHTGHNGQKPAANQNAALKSKVTMAAIMGEKLFGSSFLNSRRQSQQDQAMDGSIPPAKGLVYLESRTI</sequence>
<dbReference type="RefSeq" id="WP_138746622.1">
    <property type="nucleotide sequence ID" value="NZ_VCLB01000001.1"/>
</dbReference>
<protein>
    <submittedName>
        <fullName evidence="1">Uncharacterized protein</fullName>
    </submittedName>
</protein>
<dbReference type="EMBL" id="VCLB01000001">
    <property type="protein sequence ID" value="TNB49579.1"/>
    <property type="molecule type" value="Genomic_DNA"/>
</dbReference>
<evidence type="ECO:0000313" key="2">
    <source>
        <dbReference type="Proteomes" id="UP000307874"/>
    </source>
</evidence>
<comment type="caution">
    <text evidence="1">The sequence shown here is derived from an EMBL/GenBank/DDBJ whole genome shotgun (WGS) entry which is preliminary data.</text>
</comment>
<dbReference type="Proteomes" id="UP000307874">
    <property type="component" value="Unassembled WGS sequence"/>
</dbReference>
<dbReference type="AlphaFoldDB" id="A0A5C4JY87"/>
<name>A0A5C4JY87_9HYPH</name>
<reference evidence="1 2" key="1">
    <citation type="submission" date="2019-06" db="EMBL/GenBank/DDBJ databases">
        <title>Martelella lutilitoris sp. nov., isolated from a tidal mudflat.</title>
        <authorList>
            <person name="Kim Y.-J."/>
        </authorList>
    </citation>
    <scope>NUCLEOTIDE SEQUENCE [LARGE SCALE GENOMIC DNA]</scope>
    <source>
        <strain evidence="1 2">GH2-6</strain>
    </source>
</reference>
<gene>
    <name evidence="1" type="ORF">FF124_01050</name>
</gene>
<keyword evidence="2" id="KW-1185">Reference proteome</keyword>
<proteinExistence type="predicted"/>